<reference evidence="4" key="1">
    <citation type="submission" date="2020-06" db="EMBL/GenBank/DDBJ databases">
        <title>Whole Genome Sequence of Bradyrhizobium sp. Strain 1S1.</title>
        <authorList>
            <person name="Bromfield E.S.P."/>
            <person name="Cloutier S."/>
        </authorList>
    </citation>
    <scope>NUCLEOTIDE SEQUENCE [LARGE SCALE GENOMIC DNA]</scope>
    <source>
        <strain evidence="4">1S1</strain>
    </source>
</reference>
<comment type="caution">
    <text evidence="4">The sequence shown here is derived from an EMBL/GenBank/DDBJ whole genome shotgun (WGS) entry which is preliminary data.</text>
</comment>
<dbReference type="SUPFAM" id="SSF52833">
    <property type="entry name" value="Thioredoxin-like"/>
    <property type="match status" value="1"/>
</dbReference>
<comment type="catalytic activity">
    <reaction evidence="1">
        <text>2-hydroxychromene-2-carboxylate = (3E)-4-(2-hydroxyphenyl)-2-oxobut-3-enoate</text>
        <dbReference type="Rhea" id="RHEA:27401"/>
        <dbReference type="ChEBI" id="CHEBI:59350"/>
        <dbReference type="ChEBI" id="CHEBI:59353"/>
        <dbReference type="EC" id="5.99.1.4"/>
    </reaction>
</comment>
<dbReference type="AlphaFoldDB" id="A0A973ZW84"/>
<feature type="domain" description="DSBA-like thioredoxin" evidence="3">
    <location>
        <begin position="5"/>
        <end position="204"/>
    </location>
</feature>
<gene>
    <name evidence="4" type="ORF">HAP48_000345</name>
</gene>
<dbReference type="EMBL" id="JAAOLE020000001">
    <property type="protein sequence ID" value="NVI41576.1"/>
    <property type="molecule type" value="Genomic_DNA"/>
</dbReference>
<dbReference type="GO" id="GO:0018845">
    <property type="term" value="F:2-hydroxychromene-2-carboxylate isomerase activity"/>
    <property type="evidence" value="ECO:0007669"/>
    <property type="project" value="UniProtKB-UniRule"/>
</dbReference>
<dbReference type="PANTHER" id="PTHR42943">
    <property type="entry name" value="GLUTATHIONE S-TRANSFERASE KAPPA"/>
    <property type="match status" value="1"/>
</dbReference>
<dbReference type="InterPro" id="IPR001853">
    <property type="entry name" value="DSBA-like_thioredoxin_dom"/>
</dbReference>
<comment type="similarity">
    <text evidence="1">Belongs to the GST superfamily. NadH family.</text>
</comment>
<keyword evidence="1" id="KW-0413">Isomerase</keyword>
<protein>
    <recommendedName>
        <fullName evidence="1">2-hydroxychromene-2-carboxylate isomerase</fullName>
        <ecNumber evidence="1">5.99.1.4</ecNumber>
    </recommendedName>
</protein>
<dbReference type="GO" id="GO:0016491">
    <property type="term" value="F:oxidoreductase activity"/>
    <property type="evidence" value="ECO:0007669"/>
    <property type="project" value="InterPro"/>
</dbReference>
<evidence type="ECO:0000256" key="2">
    <source>
        <dbReference type="PIRSR" id="PIRSR006386-1"/>
    </source>
</evidence>
<dbReference type="InterPro" id="IPR014440">
    <property type="entry name" value="HCCAis_GSTk"/>
</dbReference>
<evidence type="ECO:0000259" key="3">
    <source>
        <dbReference type="Pfam" id="PF01323"/>
    </source>
</evidence>
<dbReference type="PANTHER" id="PTHR42943:SF2">
    <property type="entry name" value="GLUTATHIONE S-TRANSFERASE KAPPA 1"/>
    <property type="match status" value="1"/>
</dbReference>
<dbReference type="PIRSF" id="PIRSF006386">
    <property type="entry name" value="HCCAis_GSTk"/>
    <property type="match status" value="1"/>
</dbReference>
<proteinExistence type="inferred from homology"/>
<evidence type="ECO:0000313" key="4">
    <source>
        <dbReference type="EMBL" id="NVI41576.1"/>
    </source>
</evidence>
<dbReference type="Gene3D" id="3.40.30.10">
    <property type="entry name" value="Glutaredoxin"/>
    <property type="match status" value="1"/>
</dbReference>
<dbReference type="EC" id="5.99.1.4" evidence="1"/>
<sequence length="218" mass="24265">MALSVDLFFSFRSPYSYLALPKTLQMVADYDVAVNLRPVYPLAVRVPGFFKKTDPRFARYVVLDSSRVAKHENIPFRFPRPDPIVQDMTTLDVAEHQPYIHRLTRLGAAAQLEGRSLAFTAAISRVLWDGSVKGWNEGNHLAVAATAAGFDLAAMDAAVAADPDRYEGVIKGNEDAHAASGHWGVPTFVFENEPFFGQDRIDLLIWRLESKGLTRRTA</sequence>
<accession>A0A973ZW84</accession>
<organism evidence="4">
    <name type="scientific">Bradyrhizobium septentrionale</name>
    <dbReference type="NCBI Taxonomy" id="1404411"/>
    <lineage>
        <taxon>Bacteria</taxon>
        <taxon>Pseudomonadati</taxon>
        <taxon>Pseudomonadota</taxon>
        <taxon>Alphaproteobacteria</taxon>
        <taxon>Hyphomicrobiales</taxon>
        <taxon>Nitrobacteraceae</taxon>
        <taxon>Bradyrhizobium</taxon>
    </lineage>
</organism>
<dbReference type="InterPro" id="IPR036249">
    <property type="entry name" value="Thioredoxin-like_sf"/>
</dbReference>
<name>A0A973ZW84_9BRAD</name>
<feature type="active site" description="Nucleophile" evidence="2">
    <location>
        <position position="13"/>
    </location>
</feature>
<dbReference type="InterPro" id="IPR051924">
    <property type="entry name" value="GST_Kappa/NadH"/>
</dbReference>
<evidence type="ECO:0000256" key="1">
    <source>
        <dbReference type="PIRNR" id="PIRNR006386"/>
    </source>
</evidence>
<dbReference type="Pfam" id="PF01323">
    <property type="entry name" value="DSBA"/>
    <property type="match status" value="1"/>
</dbReference>
<dbReference type="RefSeq" id="WP_166212574.1">
    <property type="nucleotide sequence ID" value="NZ_CP088285.1"/>
</dbReference>